<keyword evidence="7 9" id="KW-0067">ATP-binding</keyword>
<dbReference type="InterPro" id="IPR014721">
    <property type="entry name" value="Ribsml_uS5_D2-typ_fold_subgr"/>
</dbReference>
<sequence length="291" mass="31837">MKIKVKAYAKINLMLDIVAQRKDGYHDLFMIMQSVGLYDTVTVEKIKGKKITLSCDEEGIPLNEKNIAYKAADAFFKANNIKDTGIHIDIKKRIPHAAGLAGGSADGAGVIVALNQMYNTNLSNKELCQIGVKIGADIPFCICGGTLLAQGIGEVLNPVKPLRKCFILLAKPKTGVNTGNAFKAFDENGKVHTPDKLGMLYAMQSRDLEQICSKMENVFEQFIEVPERVYIKEIMHSNGALGTCMSGSGPTVFGIFLNKEDAEKSSEELKNYAKDIHICTPVSKGCKIENE</sequence>
<evidence type="ECO:0000256" key="8">
    <source>
        <dbReference type="ARBA" id="ARBA00032554"/>
    </source>
</evidence>
<evidence type="ECO:0000313" key="13">
    <source>
        <dbReference type="Proteomes" id="UP000190657"/>
    </source>
</evidence>
<keyword evidence="6 9" id="KW-0418">Kinase</keyword>
<dbReference type="AlphaFoldDB" id="A0A1T4LSH0"/>
<dbReference type="Pfam" id="PF08544">
    <property type="entry name" value="GHMP_kinases_C"/>
    <property type="match status" value="1"/>
</dbReference>
<feature type="domain" description="GHMP kinase N-terminal" evidence="10">
    <location>
        <begin position="66"/>
        <end position="145"/>
    </location>
</feature>
<dbReference type="PANTHER" id="PTHR43527">
    <property type="entry name" value="4-DIPHOSPHOCYTIDYL-2-C-METHYL-D-ERYTHRITOL KINASE, CHLOROPLASTIC"/>
    <property type="match status" value="1"/>
</dbReference>
<dbReference type="InterPro" id="IPR006204">
    <property type="entry name" value="GHMP_kinase_N_dom"/>
</dbReference>
<dbReference type="EC" id="2.7.1.148" evidence="2 9"/>
<comment type="similarity">
    <text evidence="1 9">Belongs to the GHMP kinase family. IspE subfamily.</text>
</comment>
<dbReference type="SUPFAM" id="SSF55060">
    <property type="entry name" value="GHMP Kinase, C-terminal domain"/>
    <property type="match status" value="1"/>
</dbReference>
<dbReference type="InterPro" id="IPR004424">
    <property type="entry name" value="IspE"/>
</dbReference>
<keyword evidence="9" id="KW-0414">Isoprene biosynthesis</keyword>
<evidence type="ECO:0000256" key="1">
    <source>
        <dbReference type="ARBA" id="ARBA00009684"/>
    </source>
</evidence>
<dbReference type="PANTHER" id="PTHR43527:SF2">
    <property type="entry name" value="4-DIPHOSPHOCYTIDYL-2-C-METHYL-D-ERYTHRITOL KINASE, CHLOROPLASTIC"/>
    <property type="match status" value="1"/>
</dbReference>
<dbReference type="GO" id="GO:0019288">
    <property type="term" value="P:isopentenyl diphosphate biosynthetic process, methylerythritol 4-phosphate pathway"/>
    <property type="evidence" value="ECO:0007669"/>
    <property type="project" value="UniProtKB-UniRule"/>
</dbReference>
<protein>
    <recommendedName>
        <fullName evidence="3 9">4-diphosphocytidyl-2-C-methyl-D-erythritol kinase</fullName>
        <shortName evidence="9">CMK</shortName>
        <ecNumber evidence="2 9">2.7.1.148</ecNumber>
    </recommendedName>
    <alternativeName>
        <fullName evidence="8 9">4-(cytidine-5'-diphospho)-2-C-methyl-D-erythritol kinase</fullName>
    </alternativeName>
</protein>
<dbReference type="STRING" id="290054.SAMN02745114_00995"/>
<evidence type="ECO:0000256" key="3">
    <source>
        <dbReference type="ARBA" id="ARBA00017473"/>
    </source>
</evidence>
<feature type="active site" evidence="9">
    <location>
        <position position="137"/>
    </location>
</feature>
<comment type="function">
    <text evidence="9">Catalyzes the phosphorylation of the position 2 hydroxy group of 4-diphosphocytidyl-2C-methyl-D-erythritol.</text>
</comment>
<comment type="catalytic activity">
    <reaction evidence="9">
        <text>4-CDP-2-C-methyl-D-erythritol + ATP = 4-CDP-2-C-methyl-D-erythritol 2-phosphate + ADP + H(+)</text>
        <dbReference type="Rhea" id="RHEA:18437"/>
        <dbReference type="ChEBI" id="CHEBI:15378"/>
        <dbReference type="ChEBI" id="CHEBI:30616"/>
        <dbReference type="ChEBI" id="CHEBI:57823"/>
        <dbReference type="ChEBI" id="CHEBI:57919"/>
        <dbReference type="ChEBI" id="CHEBI:456216"/>
        <dbReference type="EC" id="2.7.1.148"/>
    </reaction>
</comment>
<evidence type="ECO:0000259" key="10">
    <source>
        <dbReference type="Pfam" id="PF00288"/>
    </source>
</evidence>
<dbReference type="Proteomes" id="UP000190657">
    <property type="component" value="Unassembled WGS sequence"/>
</dbReference>
<keyword evidence="13" id="KW-1185">Reference proteome</keyword>
<dbReference type="GO" id="GO:0050515">
    <property type="term" value="F:4-(cytidine 5'-diphospho)-2-C-methyl-D-erythritol kinase activity"/>
    <property type="evidence" value="ECO:0007669"/>
    <property type="project" value="UniProtKB-UniRule"/>
</dbReference>
<evidence type="ECO:0000313" key="12">
    <source>
        <dbReference type="EMBL" id="SJZ57597.1"/>
    </source>
</evidence>
<evidence type="ECO:0000256" key="7">
    <source>
        <dbReference type="ARBA" id="ARBA00022840"/>
    </source>
</evidence>
<keyword evidence="5 9" id="KW-0547">Nucleotide-binding</keyword>
<dbReference type="GO" id="GO:0005524">
    <property type="term" value="F:ATP binding"/>
    <property type="evidence" value="ECO:0007669"/>
    <property type="project" value="UniProtKB-UniRule"/>
</dbReference>
<evidence type="ECO:0000259" key="11">
    <source>
        <dbReference type="Pfam" id="PF08544"/>
    </source>
</evidence>
<gene>
    <name evidence="9" type="primary">ispE</name>
    <name evidence="12" type="ORF">SAMN02745114_00995</name>
</gene>
<evidence type="ECO:0000256" key="2">
    <source>
        <dbReference type="ARBA" id="ARBA00012052"/>
    </source>
</evidence>
<comment type="pathway">
    <text evidence="9">Isoprenoid biosynthesis; isopentenyl diphosphate biosynthesis via DXP pathway; isopentenyl diphosphate from 1-deoxy-D-xylulose 5-phosphate: step 3/6.</text>
</comment>
<reference evidence="12 13" key="1">
    <citation type="submission" date="2017-02" db="EMBL/GenBank/DDBJ databases">
        <authorList>
            <person name="Peterson S.W."/>
        </authorList>
    </citation>
    <scope>NUCLEOTIDE SEQUENCE [LARGE SCALE GENOMIC DNA]</scope>
    <source>
        <strain evidence="12 13">ATCC 51222</strain>
    </source>
</reference>
<dbReference type="HAMAP" id="MF_00061">
    <property type="entry name" value="IspE"/>
    <property type="match status" value="1"/>
</dbReference>
<dbReference type="InterPro" id="IPR036554">
    <property type="entry name" value="GHMP_kinase_C_sf"/>
</dbReference>
<dbReference type="Gene3D" id="3.30.70.890">
    <property type="entry name" value="GHMP kinase, C-terminal domain"/>
    <property type="match status" value="1"/>
</dbReference>
<dbReference type="InterPro" id="IPR020568">
    <property type="entry name" value="Ribosomal_Su5_D2-typ_SF"/>
</dbReference>
<dbReference type="NCBIfam" id="TIGR00154">
    <property type="entry name" value="ispE"/>
    <property type="match status" value="1"/>
</dbReference>
<feature type="active site" evidence="9">
    <location>
        <position position="10"/>
    </location>
</feature>
<feature type="domain" description="GHMP kinase C-terminal" evidence="11">
    <location>
        <begin position="199"/>
        <end position="273"/>
    </location>
</feature>
<dbReference type="OrthoDB" id="9809438at2"/>
<dbReference type="InterPro" id="IPR013750">
    <property type="entry name" value="GHMP_kinase_C_dom"/>
</dbReference>
<evidence type="ECO:0000256" key="9">
    <source>
        <dbReference type="HAMAP-Rule" id="MF_00061"/>
    </source>
</evidence>
<dbReference type="GO" id="GO:0016114">
    <property type="term" value="P:terpenoid biosynthetic process"/>
    <property type="evidence" value="ECO:0007669"/>
    <property type="project" value="UniProtKB-UniRule"/>
</dbReference>
<name>A0A1T4LSH0_9FIRM</name>
<evidence type="ECO:0000256" key="4">
    <source>
        <dbReference type="ARBA" id="ARBA00022679"/>
    </source>
</evidence>
<dbReference type="PIRSF" id="PIRSF010376">
    <property type="entry name" value="IspE"/>
    <property type="match status" value="1"/>
</dbReference>
<proteinExistence type="inferred from homology"/>
<evidence type="ECO:0000256" key="6">
    <source>
        <dbReference type="ARBA" id="ARBA00022777"/>
    </source>
</evidence>
<accession>A0A1T4LSH0</accession>
<evidence type="ECO:0000256" key="5">
    <source>
        <dbReference type="ARBA" id="ARBA00022741"/>
    </source>
</evidence>
<organism evidence="12 13">
    <name type="scientific">Eubacterium coprostanoligenes</name>
    <dbReference type="NCBI Taxonomy" id="290054"/>
    <lineage>
        <taxon>Bacteria</taxon>
        <taxon>Bacillati</taxon>
        <taxon>Bacillota</taxon>
        <taxon>Clostridia</taxon>
        <taxon>Eubacteriales</taxon>
        <taxon>Eubacteriaceae</taxon>
        <taxon>Eubacterium</taxon>
    </lineage>
</organism>
<dbReference type="Gene3D" id="3.30.230.10">
    <property type="match status" value="1"/>
</dbReference>
<keyword evidence="4 9" id="KW-0808">Transferase</keyword>
<dbReference type="RefSeq" id="WP_078768476.1">
    <property type="nucleotide sequence ID" value="NZ_FUWW01000009.1"/>
</dbReference>
<feature type="binding site" evidence="9">
    <location>
        <begin position="95"/>
        <end position="105"/>
    </location>
    <ligand>
        <name>ATP</name>
        <dbReference type="ChEBI" id="CHEBI:30616"/>
    </ligand>
</feature>
<dbReference type="EMBL" id="FUWW01000009">
    <property type="protein sequence ID" value="SJZ57597.1"/>
    <property type="molecule type" value="Genomic_DNA"/>
</dbReference>
<dbReference type="UniPathway" id="UPA00056">
    <property type="reaction ID" value="UER00094"/>
</dbReference>
<dbReference type="SUPFAM" id="SSF54211">
    <property type="entry name" value="Ribosomal protein S5 domain 2-like"/>
    <property type="match status" value="1"/>
</dbReference>
<dbReference type="Pfam" id="PF00288">
    <property type="entry name" value="GHMP_kinases_N"/>
    <property type="match status" value="1"/>
</dbReference>